<dbReference type="Pfam" id="PF08378">
    <property type="entry name" value="NERD"/>
    <property type="match status" value="1"/>
</dbReference>
<evidence type="ECO:0000313" key="2">
    <source>
        <dbReference type="EMBL" id="CBY13481.1"/>
    </source>
</evidence>
<dbReference type="SUPFAM" id="SSF52980">
    <property type="entry name" value="Restriction endonuclease-like"/>
    <property type="match status" value="1"/>
</dbReference>
<dbReference type="InParanoid" id="E4XUT4"/>
<sequence length="354" mass="39732">MTQTENNSAETVTGSFYDQIYQTVSETVSAASSYTSSRIPSPDIITAIPEIPSLSNISEMCFGTSDSSGNALERVQGRMEKVKVAANPKISTEMGHVQAGRQGEEFVLHELEKLGKVRQAVRIPGTEGRFEIDLVLEQRSHIYLFEVKNWTGKLELTPTGNWKQIRNKNSIPPEIIHENVLEKTRHKMCLFLEKLSIPKDKVSCFVVFPKENLKITYAIGRQPEVLSAKEFMNWINRQTPSQIRVFSEFILPKSWTGFDEKTTAKIKESIGDCGTWDEIHLEGGRVLTGDFKCGPGKLSKLKRDKTASASFSHTRSQLIGGLKAVFGKEPKVEISFFPRNSDNFFDAIVPQVKL</sequence>
<proteinExistence type="predicted"/>
<dbReference type="InterPro" id="IPR011335">
    <property type="entry name" value="Restrct_endonuc-II-like"/>
</dbReference>
<feature type="domain" description="NERD" evidence="1">
    <location>
        <begin position="99"/>
        <end position="204"/>
    </location>
</feature>
<dbReference type="Proteomes" id="UP000001307">
    <property type="component" value="Unassembled WGS sequence"/>
</dbReference>
<gene>
    <name evidence="2" type="ORF">GSOID_T00004797001</name>
</gene>
<protein>
    <recommendedName>
        <fullName evidence="1">NERD domain-containing protein</fullName>
    </recommendedName>
</protein>
<dbReference type="AlphaFoldDB" id="E4XUT4"/>
<evidence type="ECO:0000259" key="1">
    <source>
        <dbReference type="PROSITE" id="PS50965"/>
    </source>
</evidence>
<dbReference type="OrthoDB" id="1874403at2759"/>
<dbReference type="PANTHER" id="PTHR35287">
    <property type="entry name" value="SI:ZFOS-911D5.4"/>
    <property type="match status" value="1"/>
</dbReference>
<dbReference type="GO" id="GO:0006281">
    <property type="term" value="P:DNA repair"/>
    <property type="evidence" value="ECO:0007669"/>
    <property type="project" value="UniProtKB-ARBA"/>
</dbReference>
<dbReference type="InterPro" id="IPR011528">
    <property type="entry name" value="NERD"/>
</dbReference>
<organism evidence="2">
    <name type="scientific">Oikopleura dioica</name>
    <name type="common">Tunicate</name>
    <dbReference type="NCBI Taxonomy" id="34765"/>
    <lineage>
        <taxon>Eukaryota</taxon>
        <taxon>Metazoa</taxon>
        <taxon>Chordata</taxon>
        <taxon>Tunicata</taxon>
        <taxon>Appendicularia</taxon>
        <taxon>Copelata</taxon>
        <taxon>Oikopleuridae</taxon>
        <taxon>Oikopleura</taxon>
    </lineage>
</organism>
<dbReference type="PANTHER" id="PTHR35287:SF1">
    <property type="entry name" value="SI:ZFOS-911D5.4"/>
    <property type="match status" value="1"/>
</dbReference>
<accession>E4XUT4</accession>
<evidence type="ECO:0000313" key="3">
    <source>
        <dbReference type="Proteomes" id="UP000001307"/>
    </source>
</evidence>
<keyword evidence="3" id="KW-1185">Reference proteome</keyword>
<reference evidence="2" key="1">
    <citation type="journal article" date="2010" name="Science">
        <title>Plasticity of animal genome architecture unmasked by rapid evolution of a pelagic tunicate.</title>
        <authorList>
            <person name="Denoeud F."/>
            <person name="Henriet S."/>
            <person name="Mungpakdee S."/>
            <person name="Aury J.M."/>
            <person name="Da Silva C."/>
            <person name="Brinkmann H."/>
            <person name="Mikhaleva J."/>
            <person name="Olsen L.C."/>
            <person name="Jubin C."/>
            <person name="Canestro C."/>
            <person name="Bouquet J.M."/>
            <person name="Danks G."/>
            <person name="Poulain J."/>
            <person name="Campsteijn C."/>
            <person name="Adamski M."/>
            <person name="Cross I."/>
            <person name="Yadetie F."/>
            <person name="Muffato M."/>
            <person name="Louis A."/>
            <person name="Butcher S."/>
            <person name="Tsagkogeorga G."/>
            <person name="Konrad A."/>
            <person name="Singh S."/>
            <person name="Jensen M.F."/>
            <person name="Cong E.H."/>
            <person name="Eikeseth-Otteraa H."/>
            <person name="Noel B."/>
            <person name="Anthouard V."/>
            <person name="Porcel B.M."/>
            <person name="Kachouri-Lafond R."/>
            <person name="Nishino A."/>
            <person name="Ugolini M."/>
            <person name="Chourrout P."/>
            <person name="Nishida H."/>
            <person name="Aasland R."/>
            <person name="Huzurbazar S."/>
            <person name="Westhof E."/>
            <person name="Delsuc F."/>
            <person name="Lehrach H."/>
            <person name="Reinhardt R."/>
            <person name="Weissenbach J."/>
            <person name="Roy S.W."/>
            <person name="Artiguenave F."/>
            <person name="Postlethwait J.H."/>
            <person name="Manak J.R."/>
            <person name="Thompson E.M."/>
            <person name="Jaillon O."/>
            <person name="Du Pasquier L."/>
            <person name="Boudinot P."/>
            <person name="Liberles D.A."/>
            <person name="Volff J.N."/>
            <person name="Philippe H."/>
            <person name="Lenhard B."/>
            <person name="Roest Crollius H."/>
            <person name="Wincker P."/>
            <person name="Chourrout D."/>
        </authorList>
    </citation>
    <scope>NUCLEOTIDE SEQUENCE [LARGE SCALE GENOMIC DNA]</scope>
</reference>
<dbReference type="PROSITE" id="PS50965">
    <property type="entry name" value="NERD"/>
    <property type="match status" value="1"/>
</dbReference>
<name>E4XUT4_OIKDI</name>
<dbReference type="EMBL" id="FN653191">
    <property type="protein sequence ID" value="CBY13481.1"/>
    <property type="molecule type" value="Genomic_DNA"/>
</dbReference>